<evidence type="ECO:0000313" key="1">
    <source>
        <dbReference type="EMBL" id="GAA4495652.1"/>
    </source>
</evidence>
<dbReference type="Proteomes" id="UP001501321">
    <property type="component" value="Unassembled WGS sequence"/>
</dbReference>
<keyword evidence="2" id="KW-1185">Reference proteome</keyword>
<proteinExistence type="predicted"/>
<comment type="caution">
    <text evidence="1">The sequence shown here is derived from an EMBL/GenBank/DDBJ whole genome shotgun (WGS) entry which is preliminary data.</text>
</comment>
<accession>A0ABP8Q0P7</accession>
<sequence length="361" mass="41244">MNINSGNPEYENYTYGVDFKHNVEFGKLLEKCGRNSRGALACYESGKVTAFNGDLEQSAYKSDVAFIESIFMSKGERVITPGYGRYYLSLYSRQHPEIIRLTEAAFRGKIKSGSIFPPSEERFIGLTDLNWRSMVGLKSKDLAFSYYLELFKFAKRERLHPSSSDYRGIDLIFSEFSKRERESLIDEIHISNDVINYENGFSCGKEIKHSKPKGIDVDLLLWATREKLILDNQNTMELDKKFLLEALQCPAKEIPPMTFGAIINDLPTYAGDYIVSGHKDWIELVVKVIALSNHHDYISGLKVNYSMRGQCYSKVLHELYFNNEAGRKIFSLLEPGIKASIKSIPEDKLFCRGKIHTIFAL</sequence>
<name>A0ABP8Q0P7_9GAMM</name>
<evidence type="ECO:0000313" key="2">
    <source>
        <dbReference type="Proteomes" id="UP001501321"/>
    </source>
</evidence>
<organism evidence="1 2">
    <name type="scientific">Pseudaeromonas paramecii</name>
    <dbReference type="NCBI Taxonomy" id="2138166"/>
    <lineage>
        <taxon>Bacteria</taxon>
        <taxon>Pseudomonadati</taxon>
        <taxon>Pseudomonadota</taxon>
        <taxon>Gammaproteobacteria</taxon>
        <taxon>Aeromonadales</taxon>
        <taxon>Aeromonadaceae</taxon>
        <taxon>Pseudaeromonas</taxon>
    </lineage>
</organism>
<gene>
    <name evidence="1" type="ORF">GCM10023095_09300</name>
</gene>
<protein>
    <submittedName>
        <fullName evidence="1">Uncharacterized protein</fullName>
    </submittedName>
</protein>
<dbReference type="EMBL" id="BAABFC010000006">
    <property type="protein sequence ID" value="GAA4495652.1"/>
    <property type="molecule type" value="Genomic_DNA"/>
</dbReference>
<reference evidence="2" key="1">
    <citation type="journal article" date="2019" name="Int. J. Syst. Evol. Microbiol.">
        <title>The Global Catalogue of Microorganisms (GCM) 10K type strain sequencing project: providing services to taxonomists for standard genome sequencing and annotation.</title>
        <authorList>
            <consortium name="The Broad Institute Genomics Platform"/>
            <consortium name="The Broad Institute Genome Sequencing Center for Infectious Disease"/>
            <person name="Wu L."/>
            <person name="Ma J."/>
        </authorList>
    </citation>
    <scope>NUCLEOTIDE SEQUENCE [LARGE SCALE GENOMIC DNA]</scope>
    <source>
        <strain evidence="2">JCM 32226</strain>
    </source>
</reference>